<accession>A0ACC1L4Y2</accession>
<dbReference type="EMBL" id="JANBUP010002233">
    <property type="protein sequence ID" value="KAJ2801262.1"/>
    <property type="molecule type" value="Genomic_DNA"/>
</dbReference>
<dbReference type="Proteomes" id="UP001140096">
    <property type="component" value="Unassembled WGS sequence"/>
</dbReference>
<name>A0ACC1L4Y2_9FUNG</name>
<keyword evidence="2" id="KW-1185">Reference proteome</keyword>
<evidence type="ECO:0000313" key="2">
    <source>
        <dbReference type="Proteomes" id="UP001140096"/>
    </source>
</evidence>
<protein>
    <submittedName>
        <fullName evidence="1">Uncharacterized protein</fullName>
    </submittedName>
</protein>
<proteinExistence type="predicted"/>
<organism evidence="1 2">
    <name type="scientific">Coemansia furcata</name>
    <dbReference type="NCBI Taxonomy" id="417177"/>
    <lineage>
        <taxon>Eukaryota</taxon>
        <taxon>Fungi</taxon>
        <taxon>Fungi incertae sedis</taxon>
        <taxon>Zoopagomycota</taxon>
        <taxon>Kickxellomycotina</taxon>
        <taxon>Kickxellomycetes</taxon>
        <taxon>Kickxellales</taxon>
        <taxon>Kickxellaceae</taxon>
        <taxon>Coemansia</taxon>
    </lineage>
</organism>
<feature type="non-terminal residue" evidence="1">
    <location>
        <position position="1"/>
    </location>
</feature>
<gene>
    <name evidence="1" type="ORF">H4S07_004984</name>
</gene>
<sequence>PCCCSVWPTSVQKPKSCQPVPGQSTTPLRSSRLALSTPIGVEMLLVWNSRASVYLSTTLDITAITIRHF</sequence>
<evidence type="ECO:0000313" key="1">
    <source>
        <dbReference type="EMBL" id="KAJ2801262.1"/>
    </source>
</evidence>
<reference evidence="1" key="1">
    <citation type="submission" date="2022-07" db="EMBL/GenBank/DDBJ databases">
        <title>Phylogenomic reconstructions and comparative analyses of Kickxellomycotina fungi.</title>
        <authorList>
            <person name="Reynolds N.K."/>
            <person name="Stajich J.E."/>
            <person name="Barry K."/>
            <person name="Grigoriev I.V."/>
            <person name="Crous P."/>
            <person name="Smith M.E."/>
        </authorList>
    </citation>
    <scope>NUCLEOTIDE SEQUENCE</scope>
    <source>
        <strain evidence="1">CBS 102833</strain>
    </source>
</reference>
<comment type="caution">
    <text evidence="1">The sequence shown here is derived from an EMBL/GenBank/DDBJ whole genome shotgun (WGS) entry which is preliminary data.</text>
</comment>